<dbReference type="InterPro" id="IPR017932">
    <property type="entry name" value="GATase_2_dom"/>
</dbReference>
<organism evidence="3 4">
    <name type="scientific">Solirubrobacter ginsenosidimutans</name>
    <dbReference type="NCBI Taxonomy" id="490573"/>
    <lineage>
        <taxon>Bacteria</taxon>
        <taxon>Bacillati</taxon>
        <taxon>Actinomycetota</taxon>
        <taxon>Thermoleophilia</taxon>
        <taxon>Solirubrobacterales</taxon>
        <taxon>Solirubrobacteraceae</taxon>
        <taxon>Solirubrobacter</taxon>
    </lineage>
</organism>
<feature type="domain" description="Glutamine amidotransferase type-2" evidence="2">
    <location>
        <begin position="2"/>
        <end position="265"/>
    </location>
</feature>
<gene>
    <name evidence="3" type="ORF">OM076_16065</name>
</gene>
<name>A0A9X3S0X9_9ACTN</name>
<dbReference type="Proteomes" id="UP001149140">
    <property type="component" value="Unassembled WGS sequence"/>
</dbReference>
<dbReference type="InterPro" id="IPR029055">
    <property type="entry name" value="Ntn_hydrolases_N"/>
</dbReference>
<evidence type="ECO:0000256" key="1">
    <source>
        <dbReference type="ARBA" id="ARBA00022962"/>
    </source>
</evidence>
<evidence type="ECO:0000313" key="3">
    <source>
        <dbReference type="EMBL" id="MDA0161789.1"/>
    </source>
</evidence>
<dbReference type="Gene3D" id="3.60.20.10">
    <property type="entry name" value="Glutamine Phosphoribosylpyrophosphate, subunit 1, domain 1"/>
    <property type="match status" value="1"/>
</dbReference>
<dbReference type="SUPFAM" id="SSF56235">
    <property type="entry name" value="N-terminal nucleophile aminohydrolases (Ntn hydrolases)"/>
    <property type="match status" value="1"/>
</dbReference>
<dbReference type="PANTHER" id="PTHR43187">
    <property type="entry name" value="GLUTAMINE AMIDOTRANSFERASE DUG3-RELATED"/>
    <property type="match status" value="1"/>
</dbReference>
<accession>A0A9X3S0X9</accession>
<sequence>MCRWIAYFGNPIRPRILLYDTPHGLVEQSRRDRLASGYPNADGFGLGWYDGDGSEPGLYRSTQPAWADRNLIDLAGHIRSPLFLGHVRAATGTPVEQTNCHPFRHGNWLFQHNGFIDKHLELRRQLILAVDPSLFAAIDGTTDSQLMFFLALTFGLADDPLGALERTAGFVEATGHRHGIAEPLQMTIAVSDGERLYAARYASGPVVNSLFVSEDAKAIRALYPDDERFAMFSDEARVIVSEPLTDLPGLWREVPAGTALIVQPGDDAEVPFAPTSSA</sequence>
<dbReference type="RefSeq" id="WP_270041006.1">
    <property type="nucleotide sequence ID" value="NZ_JAPDOD010000014.1"/>
</dbReference>
<dbReference type="InterPro" id="IPR026869">
    <property type="entry name" value="EgtC-like"/>
</dbReference>
<dbReference type="CDD" id="cd01908">
    <property type="entry name" value="YafJ"/>
    <property type="match status" value="1"/>
</dbReference>
<protein>
    <submittedName>
        <fullName evidence="3">Class II glutamine amidotransferase</fullName>
    </submittedName>
</protein>
<dbReference type="InterPro" id="IPR052373">
    <property type="entry name" value="Gamma-glu_amide_hydrolase"/>
</dbReference>
<reference evidence="3" key="1">
    <citation type="submission" date="2022-10" db="EMBL/GenBank/DDBJ databases">
        <title>The WGS of Solirubrobacter ginsenosidimutans DSM 21036.</title>
        <authorList>
            <person name="Jiang Z."/>
        </authorList>
    </citation>
    <scope>NUCLEOTIDE SEQUENCE</scope>
    <source>
        <strain evidence="3">DSM 21036</strain>
    </source>
</reference>
<comment type="caution">
    <text evidence="3">The sequence shown here is derived from an EMBL/GenBank/DDBJ whole genome shotgun (WGS) entry which is preliminary data.</text>
</comment>
<evidence type="ECO:0000313" key="4">
    <source>
        <dbReference type="Proteomes" id="UP001149140"/>
    </source>
</evidence>
<dbReference type="PROSITE" id="PS51278">
    <property type="entry name" value="GATASE_TYPE_2"/>
    <property type="match status" value="1"/>
</dbReference>
<dbReference type="AlphaFoldDB" id="A0A9X3S0X9"/>
<proteinExistence type="predicted"/>
<keyword evidence="1 3" id="KW-0315">Glutamine amidotransferase</keyword>
<dbReference type="Pfam" id="PF13230">
    <property type="entry name" value="GATase_4"/>
    <property type="match status" value="1"/>
</dbReference>
<dbReference type="EMBL" id="JAPDOD010000014">
    <property type="protein sequence ID" value="MDA0161789.1"/>
    <property type="molecule type" value="Genomic_DNA"/>
</dbReference>
<keyword evidence="4" id="KW-1185">Reference proteome</keyword>
<evidence type="ECO:0000259" key="2">
    <source>
        <dbReference type="PROSITE" id="PS51278"/>
    </source>
</evidence>
<dbReference type="PANTHER" id="PTHR43187:SF1">
    <property type="entry name" value="GLUTAMINE AMIDOTRANSFERASE DUG3-RELATED"/>
    <property type="match status" value="1"/>
</dbReference>